<feature type="compositionally biased region" description="Acidic residues" evidence="1">
    <location>
        <begin position="81"/>
        <end position="92"/>
    </location>
</feature>
<organism evidence="2 3">
    <name type="scientific">Tanacetum coccineum</name>
    <dbReference type="NCBI Taxonomy" id="301880"/>
    <lineage>
        <taxon>Eukaryota</taxon>
        <taxon>Viridiplantae</taxon>
        <taxon>Streptophyta</taxon>
        <taxon>Embryophyta</taxon>
        <taxon>Tracheophyta</taxon>
        <taxon>Spermatophyta</taxon>
        <taxon>Magnoliopsida</taxon>
        <taxon>eudicotyledons</taxon>
        <taxon>Gunneridae</taxon>
        <taxon>Pentapetalae</taxon>
        <taxon>asterids</taxon>
        <taxon>campanulids</taxon>
        <taxon>Asterales</taxon>
        <taxon>Asteraceae</taxon>
        <taxon>Asteroideae</taxon>
        <taxon>Anthemideae</taxon>
        <taxon>Anthemidinae</taxon>
        <taxon>Tanacetum</taxon>
    </lineage>
</organism>
<keyword evidence="3" id="KW-1185">Reference proteome</keyword>
<accession>A0ABQ5DVK2</accession>
<feature type="compositionally biased region" description="Acidic residues" evidence="1">
    <location>
        <begin position="155"/>
        <end position="189"/>
    </location>
</feature>
<reference evidence="2" key="2">
    <citation type="submission" date="2022-01" db="EMBL/GenBank/DDBJ databases">
        <authorList>
            <person name="Yamashiro T."/>
            <person name="Shiraishi A."/>
            <person name="Satake H."/>
            <person name="Nakayama K."/>
        </authorList>
    </citation>
    <scope>NUCLEOTIDE SEQUENCE</scope>
</reference>
<sequence>MTSCPIPAESDSSPRVHAQTIKTYYKHRVLSIKKAQDLKTKTSAKSDIKDNTSETKLRGRLLESFQEDAKQAYLVGMDTESDPFEDPVETEAPESPYTVAPPTSLPDSTPPILVPILCRTARMAVRVPPEMSSSLSVCIAEVAAMSDLVFRTSELEEDKEEEEEDEEEDNEDEEIEECSDSDSESEDVEDKGPTAEDDDLAARDEGLAAGDEGPRLGYGALRHREIALGEGRMPSVFKVDLEDDITYIHVPAYLTPAPPVQTSPLPEWSCGSLPVSSVPSIIPSPISSPMIPLTVPSLVASPAMTETKGFLTEYDRDIGELFTRSGVVEDEIFSQRYRFRSQTDAHITALWHAISDTQRKNQELRLQIAEKRRARMDLAGIIDSIRIGQEPRGDV</sequence>
<name>A0ABQ5DVK2_9ASTR</name>
<feature type="region of interest" description="Disordered" evidence="1">
    <location>
        <begin position="154"/>
        <end position="202"/>
    </location>
</feature>
<evidence type="ECO:0000313" key="3">
    <source>
        <dbReference type="Proteomes" id="UP001151760"/>
    </source>
</evidence>
<feature type="region of interest" description="Disordered" evidence="1">
    <location>
        <begin position="81"/>
        <end position="106"/>
    </location>
</feature>
<evidence type="ECO:0000256" key="1">
    <source>
        <dbReference type="SAM" id="MobiDB-lite"/>
    </source>
</evidence>
<dbReference type="EMBL" id="BQNB010015685">
    <property type="protein sequence ID" value="GJT42904.1"/>
    <property type="molecule type" value="Genomic_DNA"/>
</dbReference>
<protein>
    <submittedName>
        <fullName evidence="2">Uncharacterized protein</fullName>
    </submittedName>
</protein>
<dbReference type="Proteomes" id="UP001151760">
    <property type="component" value="Unassembled WGS sequence"/>
</dbReference>
<evidence type="ECO:0000313" key="2">
    <source>
        <dbReference type="EMBL" id="GJT42904.1"/>
    </source>
</evidence>
<proteinExistence type="predicted"/>
<gene>
    <name evidence="2" type="ORF">Tco_0951619</name>
</gene>
<comment type="caution">
    <text evidence="2">The sequence shown here is derived from an EMBL/GenBank/DDBJ whole genome shotgun (WGS) entry which is preliminary data.</text>
</comment>
<feature type="compositionally biased region" description="Basic and acidic residues" evidence="1">
    <location>
        <begin position="190"/>
        <end position="202"/>
    </location>
</feature>
<reference evidence="2" key="1">
    <citation type="journal article" date="2022" name="Int. J. Mol. Sci.">
        <title>Draft Genome of Tanacetum Coccineum: Genomic Comparison of Closely Related Tanacetum-Family Plants.</title>
        <authorList>
            <person name="Yamashiro T."/>
            <person name="Shiraishi A."/>
            <person name="Nakayama K."/>
            <person name="Satake H."/>
        </authorList>
    </citation>
    <scope>NUCLEOTIDE SEQUENCE</scope>
</reference>